<evidence type="ECO:0000256" key="1">
    <source>
        <dbReference type="ARBA" id="ARBA00008270"/>
    </source>
</evidence>
<dbReference type="PANTHER" id="PTHR13774:SF17">
    <property type="entry name" value="PHENAZINE BIOSYNTHESIS-LIKE DOMAIN-CONTAINING PROTEIN"/>
    <property type="match status" value="1"/>
</dbReference>
<sequence>MYEMFQVDAFASEVFSGNPAAVVPLRDVLDDAICQKIAEENNLAETAFVRMDSKTPSIRWFTPTEEVDLCGHATLASAWTLIHKFGWQTPIYFSSRSGTLTVHQKDLGWGADNPLVMDFPAIPSVQGGADLRDRMGQHLQLEVEEVHTSEQDLMVVLGSADQIAKLRVPQPCETLGHRGLIVTAVAEKHSELDFVSRCFYPDLGIQEDAVTGSAHCQLAYYWSKRLGRNSMRARQLSRRGGNLILTVEGGRVHMEGTAKLFMEAKITVGR</sequence>
<dbReference type="Gene3D" id="3.10.310.10">
    <property type="entry name" value="Diaminopimelate Epimerase, Chain A, domain 1"/>
    <property type="match status" value="2"/>
</dbReference>
<dbReference type="PANTHER" id="PTHR13774">
    <property type="entry name" value="PHENAZINE BIOSYNTHESIS PROTEIN"/>
    <property type="match status" value="1"/>
</dbReference>
<accession>A0A1Y6CEC0</accession>
<dbReference type="OrthoDB" id="9788221at2"/>
<feature type="active site" evidence="3">
    <location>
        <position position="45"/>
    </location>
</feature>
<name>A0A1Y6CEC0_9BACT</name>
<evidence type="ECO:0000313" key="5">
    <source>
        <dbReference type="Proteomes" id="UP000192907"/>
    </source>
</evidence>
<keyword evidence="2" id="KW-0413">Isomerase</keyword>
<dbReference type="Pfam" id="PF02567">
    <property type="entry name" value="PhzC-PhzF"/>
    <property type="match status" value="1"/>
</dbReference>
<organism evidence="4 5">
    <name type="scientific">Pseudobacteriovorax antillogorgiicola</name>
    <dbReference type="NCBI Taxonomy" id="1513793"/>
    <lineage>
        <taxon>Bacteria</taxon>
        <taxon>Pseudomonadati</taxon>
        <taxon>Bdellovibrionota</taxon>
        <taxon>Oligoflexia</taxon>
        <taxon>Oligoflexales</taxon>
        <taxon>Pseudobacteriovoracaceae</taxon>
        <taxon>Pseudobacteriovorax</taxon>
    </lineage>
</organism>
<evidence type="ECO:0000313" key="4">
    <source>
        <dbReference type="EMBL" id="SMF51765.1"/>
    </source>
</evidence>
<dbReference type="RefSeq" id="WP_132321885.1">
    <property type="nucleotide sequence ID" value="NZ_FWZT01000016.1"/>
</dbReference>
<reference evidence="5" key="1">
    <citation type="submission" date="2017-04" db="EMBL/GenBank/DDBJ databases">
        <authorList>
            <person name="Varghese N."/>
            <person name="Submissions S."/>
        </authorList>
    </citation>
    <scope>NUCLEOTIDE SEQUENCE [LARGE SCALE GENOMIC DNA]</scope>
    <source>
        <strain evidence="5">RKEM611</strain>
    </source>
</reference>
<evidence type="ECO:0000256" key="3">
    <source>
        <dbReference type="PIRSR" id="PIRSR016184-1"/>
    </source>
</evidence>
<gene>
    <name evidence="4" type="ORF">SAMN06296036_11614</name>
</gene>
<dbReference type="AlphaFoldDB" id="A0A1Y6CEC0"/>
<keyword evidence="5" id="KW-1185">Reference proteome</keyword>
<evidence type="ECO:0000256" key="2">
    <source>
        <dbReference type="ARBA" id="ARBA00023235"/>
    </source>
</evidence>
<dbReference type="PIRSF" id="PIRSF016184">
    <property type="entry name" value="PhzC_PhzF"/>
    <property type="match status" value="1"/>
</dbReference>
<dbReference type="Proteomes" id="UP000192907">
    <property type="component" value="Unassembled WGS sequence"/>
</dbReference>
<protein>
    <submittedName>
        <fullName evidence="4">Phenazine biosynthesis protein PhzF family</fullName>
    </submittedName>
</protein>
<comment type="similarity">
    <text evidence="1">Belongs to the PhzF family.</text>
</comment>
<dbReference type="InterPro" id="IPR003719">
    <property type="entry name" value="Phenazine_PhzF-like"/>
</dbReference>
<dbReference type="EMBL" id="FWZT01000016">
    <property type="protein sequence ID" value="SMF51765.1"/>
    <property type="molecule type" value="Genomic_DNA"/>
</dbReference>
<dbReference type="NCBIfam" id="TIGR00654">
    <property type="entry name" value="PhzF_family"/>
    <property type="match status" value="1"/>
</dbReference>
<dbReference type="GO" id="GO:0005737">
    <property type="term" value="C:cytoplasm"/>
    <property type="evidence" value="ECO:0007669"/>
    <property type="project" value="TreeGrafter"/>
</dbReference>
<proteinExistence type="inferred from homology"/>
<dbReference type="SUPFAM" id="SSF54506">
    <property type="entry name" value="Diaminopimelate epimerase-like"/>
    <property type="match status" value="1"/>
</dbReference>
<dbReference type="GO" id="GO:0016853">
    <property type="term" value="F:isomerase activity"/>
    <property type="evidence" value="ECO:0007669"/>
    <property type="project" value="UniProtKB-KW"/>
</dbReference>
<dbReference type="STRING" id="1513793.SAMN06296036_11614"/>